<proteinExistence type="predicted"/>
<reference evidence="1" key="1">
    <citation type="journal article" date="2021" name="New Phytol.">
        <title>Evolutionary innovations through gain and loss of genes in the ectomycorrhizal Boletales.</title>
        <authorList>
            <person name="Wu G."/>
            <person name="Miyauchi S."/>
            <person name="Morin E."/>
            <person name="Kuo A."/>
            <person name="Drula E."/>
            <person name="Varga T."/>
            <person name="Kohler A."/>
            <person name="Feng B."/>
            <person name="Cao Y."/>
            <person name="Lipzen A."/>
            <person name="Daum C."/>
            <person name="Hundley H."/>
            <person name="Pangilinan J."/>
            <person name="Johnson J."/>
            <person name="Barry K."/>
            <person name="LaButti K."/>
            <person name="Ng V."/>
            <person name="Ahrendt S."/>
            <person name="Min B."/>
            <person name="Choi I.G."/>
            <person name="Park H."/>
            <person name="Plett J.M."/>
            <person name="Magnuson J."/>
            <person name="Spatafora J.W."/>
            <person name="Nagy L.G."/>
            <person name="Henrissat B."/>
            <person name="Grigoriev I.V."/>
            <person name="Yang Z.L."/>
            <person name="Xu J."/>
            <person name="Martin F.M."/>
        </authorList>
    </citation>
    <scope>NUCLEOTIDE SEQUENCE</scope>
    <source>
        <strain evidence="1">ATCC 28755</strain>
    </source>
</reference>
<evidence type="ECO:0000313" key="2">
    <source>
        <dbReference type="Proteomes" id="UP000790377"/>
    </source>
</evidence>
<protein>
    <submittedName>
        <fullName evidence="1">P-loop containing nucleoside triphosphate hydrolase protein</fullName>
    </submittedName>
</protein>
<sequence length="262" mass="29290">MGLWSTKKPKVNDPILKDGRKDDIVIPIMGIIGVGKSSFINTAIGRDVTPVGHDLKSCTAQIVHAIVPYPLDPNRRVVLVDTPGFDDTDADDSEILRRVAEWLAHSHSDGMKLAGIIYLHEISQTRMLKSARKNLLMFKKLCGDDACKNIILATTKWGEVEEAAGVSREGQLKNTFWKEMIGHGSRMCQFRDNHESAWRIVEMIAVAEPLEALRIQKELVDHHKSLTETEAGISISKKPRPDQKMRWSNTLKSIFGGGRNSQ</sequence>
<comment type="caution">
    <text evidence="1">The sequence shown here is derived from an EMBL/GenBank/DDBJ whole genome shotgun (WGS) entry which is preliminary data.</text>
</comment>
<gene>
    <name evidence="1" type="ORF">BJ138DRAFT_654240</name>
</gene>
<dbReference type="EMBL" id="MU268047">
    <property type="protein sequence ID" value="KAH7906244.1"/>
    <property type="molecule type" value="Genomic_DNA"/>
</dbReference>
<evidence type="ECO:0000313" key="1">
    <source>
        <dbReference type="EMBL" id="KAH7906244.1"/>
    </source>
</evidence>
<keyword evidence="2" id="KW-1185">Reference proteome</keyword>
<name>A0ACB7ZZS8_9AGAM</name>
<accession>A0ACB7ZZS8</accession>
<dbReference type="Proteomes" id="UP000790377">
    <property type="component" value="Unassembled WGS sequence"/>
</dbReference>
<organism evidence="1 2">
    <name type="scientific">Hygrophoropsis aurantiaca</name>
    <dbReference type="NCBI Taxonomy" id="72124"/>
    <lineage>
        <taxon>Eukaryota</taxon>
        <taxon>Fungi</taxon>
        <taxon>Dikarya</taxon>
        <taxon>Basidiomycota</taxon>
        <taxon>Agaricomycotina</taxon>
        <taxon>Agaricomycetes</taxon>
        <taxon>Agaricomycetidae</taxon>
        <taxon>Boletales</taxon>
        <taxon>Coniophorineae</taxon>
        <taxon>Hygrophoropsidaceae</taxon>
        <taxon>Hygrophoropsis</taxon>
    </lineage>
</organism>
<keyword evidence="1" id="KW-0378">Hydrolase</keyword>